<dbReference type="OrthoDB" id="5295665at2"/>
<feature type="transmembrane region" description="Helical" evidence="1">
    <location>
        <begin position="190"/>
        <end position="212"/>
    </location>
</feature>
<sequence length="434" mass="47253">MIQRALSYDRTPPLSVPLRFFLSAPIFLFAAAALLLWEGPLALLSRWTPATLALTHLLTLGFLSMAMIGALLQILPVVADIQLPFPQATARFVHALLAAGAILLACAFWHSYPLLFRLALLCLVPAFLWLLTACFIGMRNKPKLKSKAAGTVGAIRLAVIALVITVLLGAALASTFAWPHALPTLLLTDLHVLWGLSGWVGLLVIGVAFQVVPMFQVTALYPVDITRVLAGTLFLLLILWSTEAMLESQWNTVALSGMILSGFIVFAGITLYLLARRKNPKLDASTLFWATAMASLFVCAAVWLTQTASGHKAYALTLGVLFIIGFAGSLINGMLYRIVPFLLWYHAQNETGEGVRQIPNVRQLLPEQTAIRQFRMHLLALLLLIGATLLPEVLARPAALAMCISSGWLFLNLLNAVRMHAAARKSRISTFVSA</sequence>
<keyword evidence="3" id="KW-1185">Reference proteome</keyword>
<dbReference type="AlphaFoldDB" id="A4G5Q3"/>
<feature type="transmembrane region" description="Helical" evidence="1">
    <location>
        <begin position="118"/>
        <end position="136"/>
    </location>
</feature>
<keyword evidence="1" id="KW-1133">Transmembrane helix</keyword>
<name>A4G5Q3_HERAR</name>
<reference evidence="2 3" key="1">
    <citation type="journal article" date="2007" name="PLoS Genet.">
        <title>A tale of two oxidation states: bacterial colonization of arsenic-rich environments.</title>
        <authorList>
            <person name="Muller D."/>
            <person name="Medigue C."/>
            <person name="Koechler S."/>
            <person name="Barbe V."/>
            <person name="Barakat M."/>
            <person name="Talla E."/>
            <person name="Bonnefoy V."/>
            <person name="Krin E."/>
            <person name="Arsene-Ploetze F."/>
            <person name="Carapito C."/>
            <person name="Chandler M."/>
            <person name="Cournoyer B."/>
            <person name="Cruveiller S."/>
            <person name="Dossat C."/>
            <person name="Duval S."/>
            <person name="Heymann M."/>
            <person name="Leize E."/>
            <person name="Lieutaud A."/>
            <person name="Lievremont D."/>
            <person name="Makita Y."/>
            <person name="Mangenot S."/>
            <person name="Nitschke W."/>
            <person name="Ortet P."/>
            <person name="Perdrial N."/>
            <person name="Schoepp B."/>
            <person name="Siguier N."/>
            <person name="Simeonova D.D."/>
            <person name="Rouy Z."/>
            <person name="Segurens B."/>
            <person name="Turlin E."/>
            <person name="Vallenet D."/>
            <person name="Van Dorsselaer A."/>
            <person name="Weiss S."/>
            <person name="Weissenbach J."/>
            <person name="Lett M.C."/>
            <person name="Danchin A."/>
            <person name="Bertin P.N."/>
        </authorList>
    </citation>
    <scope>NUCLEOTIDE SEQUENCE [LARGE SCALE GENOMIC DNA]</scope>
    <source>
        <strain evidence="3">ULPAs1</strain>
    </source>
</reference>
<gene>
    <name evidence="2" type="ordered locus">HEAR1683</name>
</gene>
<evidence type="ECO:0000313" key="3">
    <source>
        <dbReference type="Proteomes" id="UP000006697"/>
    </source>
</evidence>
<feature type="transmembrane region" description="Helical" evidence="1">
    <location>
        <begin position="253"/>
        <end position="275"/>
    </location>
</feature>
<keyword evidence="1" id="KW-0812">Transmembrane</keyword>
<evidence type="ECO:0000313" key="2">
    <source>
        <dbReference type="EMBL" id="CAL61840.1"/>
    </source>
</evidence>
<feature type="transmembrane region" description="Helical" evidence="1">
    <location>
        <begin position="397"/>
        <end position="417"/>
    </location>
</feature>
<feature type="transmembrane region" description="Helical" evidence="1">
    <location>
        <begin position="157"/>
        <end position="178"/>
    </location>
</feature>
<dbReference type="HOGENOM" id="CLU_034656_1_0_4"/>
<feature type="transmembrane region" description="Helical" evidence="1">
    <location>
        <begin position="374"/>
        <end position="391"/>
    </location>
</feature>
<dbReference type="KEGG" id="har:HEAR1683"/>
<proteinExistence type="predicted"/>
<feature type="transmembrane region" description="Helical" evidence="1">
    <location>
        <begin position="287"/>
        <end position="308"/>
    </location>
</feature>
<dbReference type="STRING" id="204773.HEAR1683"/>
<keyword evidence="1" id="KW-0472">Membrane</keyword>
<organism evidence="2 3">
    <name type="scientific">Herminiimonas arsenicoxydans</name>
    <dbReference type="NCBI Taxonomy" id="204773"/>
    <lineage>
        <taxon>Bacteria</taxon>
        <taxon>Pseudomonadati</taxon>
        <taxon>Pseudomonadota</taxon>
        <taxon>Betaproteobacteria</taxon>
        <taxon>Burkholderiales</taxon>
        <taxon>Oxalobacteraceae</taxon>
        <taxon>Herminiimonas</taxon>
    </lineage>
</organism>
<dbReference type="Proteomes" id="UP000006697">
    <property type="component" value="Chromosome"/>
</dbReference>
<feature type="transmembrane region" description="Helical" evidence="1">
    <location>
        <begin position="20"/>
        <end position="37"/>
    </location>
</feature>
<dbReference type="eggNOG" id="COG3278">
    <property type="taxonomic scope" value="Bacteria"/>
</dbReference>
<dbReference type="EMBL" id="CU207211">
    <property type="protein sequence ID" value="CAL61840.1"/>
    <property type="molecule type" value="Genomic_DNA"/>
</dbReference>
<accession>A4G5Q3</accession>
<evidence type="ECO:0000256" key="1">
    <source>
        <dbReference type="SAM" id="Phobius"/>
    </source>
</evidence>
<feature type="transmembrane region" description="Helical" evidence="1">
    <location>
        <begin position="57"/>
        <end position="79"/>
    </location>
</feature>
<feature type="transmembrane region" description="Helical" evidence="1">
    <location>
        <begin position="91"/>
        <end position="112"/>
    </location>
</feature>
<feature type="transmembrane region" description="Helical" evidence="1">
    <location>
        <begin position="219"/>
        <end position="241"/>
    </location>
</feature>
<protein>
    <submittedName>
        <fullName evidence="2">Permease</fullName>
    </submittedName>
</protein>
<feature type="transmembrane region" description="Helical" evidence="1">
    <location>
        <begin position="314"/>
        <end position="336"/>
    </location>
</feature>